<feature type="transmembrane region" description="Helical" evidence="7">
    <location>
        <begin position="436"/>
        <end position="462"/>
    </location>
</feature>
<dbReference type="InterPro" id="IPR004331">
    <property type="entry name" value="SPX_dom"/>
</dbReference>
<feature type="transmembrane region" description="Helical" evidence="7">
    <location>
        <begin position="474"/>
        <end position="498"/>
    </location>
</feature>
<dbReference type="GO" id="GO:0016036">
    <property type="term" value="P:cellular response to phosphate starvation"/>
    <property type="evidence" value="ECO:0007669"/>
    <property type="project" value="InterPro"/>
</dbReference>
<evidence type="ECO:0000259" key="8">
    <source>
        <dbReference type="PROSITE" id="PS51380"/>
    </source>
</evidence>
<evidence type="ECO:0000256" key="1">
    <source>
        <dbReference type="ARBA" id="ARBA00004141"/>
    </source>
</evidence>
<dbReference type="GO" id="GO:0016020">
    <property type="term" value="C:membrane"/>
    <property type="evidence" value="ECO:0007669"/>
    <property type="project" value="UniProtKB-SubCell"/>
</dbReference>
<dbReference type="InterPro" id="IPR004342">
    <property type="entry name" value="EXS_C"/>
</dbReference>
<evidence type="ECO:0000313" key="10">
    <source>
        <dbReference type="EMBL" id="KAK4744582.1"/>
    </source>
</evidence>
<dbReference type="Pfam" id="PF03124">
    <property type="entry name" value="EXS"/>
    <property type="match status" value="1"/>
</dbReference>
<feature type="transmembrane region" description="Helical" evidence="7">
    <location>
        <begin position="751"/>
        <end position="767"/>
    </location>
</feature>
<evidence type="ECO:0008006" key="12">
    <source>
        <dbReference type="Google" id="ProtNLM"/>
    </source>
</evidence>
<evidence type="ECO:0000256" key="7">
    <source>
        <dbReference type="SAM" id="Phobius"/>
    </source>
</evidence>
<feature type="transmembrane region" description="Helical" evidence="7">
    <location>
        <begin position="556"/>
        <end position="577"/>
    </location>
</feature>
<name>A0AAN7GX52_9MYRT</name>
<protein>
    <recommendedName>
        <fullName evidence="12">Phosphate transporter PHO1</fullName>
    </recommendedName>
</protein>
<dbReference type="Proteomes" id="UP001345219">
    <property type="component" value="Chromosome 9"/>
</dbReference>
<feature type="domain" description="EXS" evidence="8">
    <location>
        <begin position="641"/>
        <end position="832"/>
    </location>
</feature>
<evidence type="ECO:0000256" key="4">
    <source>
        <dbReference type="ARBA" id="ARBA00022989"/>
    </source>
</evidence>
<gene>
    <name evidence="10" type="ORF">SAY87_010894</name>
</gene>
<evidence type="ECO:0000313" key="11">
    <source>
        <dbReference type="Proteomes" id="UP001345219"/>
    </source>
</evidence>
<sequence length="832" mass="95825">MVKFSKELEAQLIPEWKDAFVNYKQLKKHIKKIKLSKRTKHPQDLSGDFFGRSIFGPVRSLVRRVAGGPAGCGNINLPESIFQVDARATLDDGAKEGEDELYENELVQLFSEEDEVKAFFSSLDEEWGKVNEFYKLRESEFLERGEALNRQLQILLDLKQVLIDRRRKSSSLRSLGSSRGSLSPWPSSGRNSDFSALDMPVECDGTPTADSETEDVISALERNGVSFLAAAARPKAKAGNNNGKPNTTMRIDFPATTPTRTITAVTSVLWEDLVNNPKRDGPADFIHRKKIQYAEKMIRGAFVELYRGLGLLKTYSLLNMTAFTKILKKFDKVAGQQASGNYLKEVKRSEFVSSDKVVRLMDEVESVFTRHFAKNDRKKAMKFLRPQPSKESHMVTFFVGNLSLSLSLRAQRCSTCTYFIIQLVYRRKWSSSTWHILVAGLFTGSFVTLFGIYAILAHVAGIFSANSNVGYMEIIYPLFSVFALLSLHLFMYGCNLFMWRSTRINYNFIFEFLPSTSLKYRDAFLICTSFMTAVVSAMVVHLLLRANDFSNSQVDAIPGILLMIFIAILVCPVDFFYRPTRYCFLRVMRNIICSPFYKVLMVDFFMADQLTSQIPLMRHMESTACYFLARSFRTHQYEICRSGRMYREIVYVISFLPYYWRAMQCARRWFDEGDMNHLANMGKYVSAMVAAGARITYTRQENHLWFAIVLITSVIATIYQLYWDFVKDWGFLNPTSNNPWLRDDLILKKKGIYYFSIALNMVLRVAWVETVMKFHIGGVESRLLDFFIASLEVIRRGHWNFYRLENEHLNNVGKFRAVKTVPLPFREMEYEG</sequence>
<evidence type="ECO:0000259" key="9">
    <source>
        <dbReference type="PROSITE" id="PS51382"/>
    </source>
</evidence>
<dbReference type="Pfam" id="PF03105">
    <property type="entry name" value="SPX"/>
    <property type="match status" value="1"/>
</dbReference>
<accession>A0AAN7GX52</accession>
<evidence type="ECO:0000256" key="6">
    <source>
        <dbReference type="SAM" id="MobiDB-lite"/>
    </source>
</evidence>
<dbReference type="PANTHER" id="PTHR48477">
    <property type="entry name" value="PHOSPHATE TRANSPORTER PHO1"/>
    <property type="match status" value="1"/>
</dbReference>
<dbReference type="PROSITE" id="PS51382">
    <property type="entry name" value="SPX"/>
    <property type="match status" value="1"/>
</dbReference>
<dbReference type="InterPro" id="IPR052486">
    <property type="entry name" value="PHO1"/>
</dbReference>
<evidence type="ECO:0000256" key="2">
    <source>
        <dbReference type="ARBA" id="ARBA00009665"/>
    </source>
</evidence>
<feature type="transmembrane region" description="Helical" evidence="7">
    <location>
        <begin position="704"/>
        <end position="723"/>
    </location>
</feature>
<comment type="similarity">
    <text evidence="2">Belongs to the SYG1 (TC 2.A.94) family.</text>
</comment>
<proteinExistence type="inferred from homology"/>
<feature type="region of interest" description="Disordered" evidence="6">
    <location>
        <begin position="172"/>
        <end position="199"/>
    </location>
</feature>
<keyword evidence="3 7" id="KW-0812">Transmembrane</keyword>
<dbReference type="AlphaFoldDB" id="A0AAN7GX52"/>
<keyword evidence="5 7" id="KW-0472">Membrane</keyword>
<evidence type="ECO:0000256" key="5">
    <source>
        <dbReference type="ARBA" id="ARBA00023136"/>
    </source>
</evidence>
<organism evidence="10 11">
    <name type="scientific">Trapa incisa</name>
    <dbReference type="NCBI Taxonomy" id="236973"/>
    <lineage>
        <taxon>Eukaryota</taxon>
        <taxon>Viridiplantae</taxon>
        <taxon>Streptophyta</taxon>
        <taxon>Embryophyta</taxon>
        <taxon>Tracheophyta</taxon>
        <taxon>Spermatophyta</taxon>
        <taxon>Magnoliopsida</taxon>
        <taxon>eudicotyledons</taxon>
        <taxon>Gunneridae</taxon>
        <taxon>Pentapetalae</taxon>
        <taxon>rosids</taxon>
        <taxon>malvids</taxon>
        <taxon>Myrtales</taxon>
        <taxon>Lythraceae</taxon>
        <taxon>Trapa</taxon>
    </lineage>
</organism>
<reference evidence="10 11" key="1">
    <citation type="journal article" date="2023" name="Hortic Res">
        <title>Pangenome of water caltrop reveals structural variations and asymmetric subgenome divergence after allopolyploidization.</title>
        <authorList>
            <person name="Zhang X."/>
            <person name="Chen Y."/>
            <person name="Wang L."/>
            <person name="Yuan Y."/>
            <person name="Fang M."/>
            <person name="Shi L."/>
            <person name="Lu R."/>
            <person name="Comes H.P."/>
            <person name="Ma Y."/>
            <person name="Chen Y."/>
            <person name="Huang G."/>
            <person name="Zhou Y."/>
            <person name="Zheng Z."/>
            <person name="Qiu Y."/>
        </authorList>
    </citation>
    <scope>NUCLEOTIDE SEQUENCE [LARGE SCALE GENOMIC DNA]</scope>
    <source>
        <tissue evidence="10">Roots</tissue>
    </source>
</reference>
<dbReference type="PANTHER" id="PTHR48477:SF1">
    <property type="entry name" value="PHOSPHATE TRANSPORTER PHO1"/>
    <property type="match status" value="1"/>
</dbReference>
<feature type="domain" description="SPX" evidence="9">
    <location>
        <begin position="2"/>
        <end position="344"/>
    </location>
</feature>
<comment type="caution">
    <text evidence="10">The sequence shown here is derived from an EMBL/GenBank/DDBJ whole genome shotgun (WGS) entry which is preliminary data.</text>
</comment>
<comment type="subcellular location">
    <subcellularLocation>
        <location evidence="1">Membrane</location>
        <topology evidence="1">Multi-pass membrane protein</topology>
    </subcellularLocation>
</comment>
<keyword evidence="4 7" id="KW-1133">Transmembrane helix</keyword>
<feature type="transmembrane region" description="Helical" evidence="7">
    <location>
        <begin position="523"/>
        <end position="544"/>
    </location>
</feature>
<dbReference type="EMBL" id="JAXIOK010000022">
    <property type="protein sequence ID" value="KAK4744582.1"/>
    <property type="molecule type" value="Genomic_DNA"/>
</dbReference>
<evidence type="ECO:0000256" key="3">
    <source>
        <dbReference type="ARBA" id="ARBA00022692"/>
    </source>
</evidence>
<dbReference type="PROSITE" id="PS51380">
    <property type="entry name" value="EXS"/>
    <property type="match status" value="1"/>
</dbReference>
<keyword evidence="11" id="KW-1185">Reference proteome</keyword>
<feature type="compositionally biased region" description="Low complexity" evidence="6">
    <location>
        <begin position="172"/>
        <end position="190"/>
    </location>
</feature>